<reference evidence="1 2" key="2">
    <citation type="submission" date="2018-11" db="EMBL/GenBank/DDBJ databases">
        <authorList>
            <consortium name="Pathogen Informatics"/>
        </authorList>
    </citation>
    <scope>NUCLEOTIDE SEQUENCE [LARGE SCALE GENOMIC DNA]</scope>
</reference>
<keyword evidence="2" id="KW-1185">Reference proteome</keyword>
<name>A0A0N4YW28_NIPBR</name>
<gene>
    <name evidence="1" type="ORF">NBR_LOCUS21451</name>
</gene>
<organism evidence="3">
    <name type="scientific">Nippostrongylus brasiliensis</name>
    <name type="common">Rat hookworm</name>
    <dbReference type="NCBI Taxonomy" id="27835"/>
    <lineage>
        <taxon>Eukaryota</taxon>
        <taxon>Metazoa</taxon>
        <taxon>Ecdysozoa</taxon>
        <taxon>Nematoda</taxon>
        <taxon>Chromadorea</taxon>
        <taxon>Rhabditida</taxon>
        <taxon>Rhabditina</taxon>
        <taxon>Rhabditomorpha</taxon>
        <taxon>Strongyloidea</taxon>
        <taxon>Heligmosomidae</taxon>
        <taxon>Nippostrongylus</taxon>
    </lineage>
</organism>
<dbReference type="WBParaSite" id="NBR_0002145001-mRNA-1">
    <property type="protein sequence ID" value="NBR_0002145001-mRNA-1"/>
    <property type="gene ID" value="NBR_0002145001"/>
</dbReference>
<reference evidence="3" key="1">
    <citation type="submission" date="2017-02" db="UniProtKB">
        <authorList>
            <consortium name="WormBaseParasite"/>
        </authorList>
    </citation>
    <scope>IDENTIFICATION</scope>
</reference>
<evidence type="ECO:0000313" key="1">
    <source>
        <dbReference type="EMBL" id="VDL85252.1"/>
    </source>
</evidence>
<evidence type="ECO:0000313" key="3">
    <source>
        <dbReference type="WBParaSite" id="NBR_0002145001-mRNA-1"/>
    </source>
</evidence>
<sequence length="127" mass="14453">MAKSGCCGGLASSGDDIRRYINDELGADDLARERLARDLSRQKFAFAFAKRGQEALEEKLRFARDLENAKKFAFAKRSADSSDEERARNRFARELDTPKKFAFAFAKRFAGMERDEQLARFARPSFA</sequence>
<dbReference type="Proteomes" id="UP000271162">
    <property type="component" value="Unassembled WGS sequence"/>
</dbReference>
<proteinExistence type="predicted"/>
<accession>A0A0N4YW28</accession>
<dbReference type="AlphaFoldDB" id="A0A0N4YW28"/>
<dbReference type="OMA" id="MAKSGCC"/>
<protein>
    <submittedName>
        <fullName evidence="3">Regulatory protein RecX</fullName>
    </submittedName>
</protein>
<evidence type="ECO:0000313" key="2">
    <source>
        <dbReference type="Proteomes" id="UP000271162"/>
    </source>
</evidence>
<dbReference type="EMBL" id="UYSL01026355">
    <property type="protein sequence ID" value="VDL85252.1"/>
    <property type="molecule type" value="Genomic_DNA"/>
</dbReference>